<evidence type="ECO:0000256" key="2">
    <source>
        <dbReference type="ARBA" id="ARBA00009788"/>
    </source>
</evidence>
<dbReference type="Proteomes" id="UP000785200">
    <property type="component" value="Unassembled WGS sequence"/>
</dbReference>
<dbReference type="InterPro" id="IPR006809">
    <property type="entry name" value="TAFII28_dom"/>
</dbReference>
<comment type="subcellular location">
    <subcellularLocation>
        <location evidence="1">Nucleus</location>
    </subcellularLocation>
</comment>
<comment type="caution">
    <text evidence="8">The sequence shown here is derived from an EMBL/GenBank/DDBJ whole genome shotgun (WGS) entry which is preliminary data.</text>
</comment>
<evidence type="ECO:0000259" key="7">
    <source>
        <dbReference type="Pfam" id="PF04719"/>
    </source>
</evidence>
<feature type="compositionally biased region" description="Basic residues" evidence="6">
    <location>
        <begin position="98"/>
        <end position="108"/>
    </location>
</feature>
<dbReference type="Gene3D" id="1.10.20.10">
    <property type="entry name" value="Histone, subunit A"/>
    <property type="match status" value="1"/>
</dbReference>
<dbReference type="PANTHER" id="PTHR13218:SF8">
    <property type="entry name" value="TRANSCRIPTION INITIATION FACTOR TFIID SUBUNIT 11"/>
    <property type="match status" value="1"/>
</dbReference>
<dbReference type="GO" id="GO:0051123">
    <property type="term" value="P:RNA polymerase II preinitiation complex assembly"/>
    <property type="evidence" value="ECO:0007669"/>
    <property type="project" value="InterPro"/>
</dbReference>
<comment type="similarity">
    <text evidence="2">Belongs to the TAF11 family.</text>
</comment>
<dbReference type="InterPro" id="IPR045127">
    <property type="entry name" value="TAF11-like"/>
</dbReference>
<keyword evidence="3" id="KW-0805">Transcription regulation</keyword>
<dbReference type="SUPFAM" id="SSF47113">
    <property type="entry name" value="Histone-fold"/>
    <property type="match status" value="1"/>
</dbReference>
<accession>A0A9P7AU68</accession>
<evidence type="ECO:0000313" key="9">
    <source>
        <dbReference type="Proteomes" id="UP000785200"/>
    </source>
</evidence>
<evidence type="ECO:0000256" key="6">
    <source>
        <dbReference type="SAM" id="MobiDB-lite"/>
    </source>
</evidence>
<dbReference type="GO" id="GO:0005669">
    <property type="term" value="C:transcription factor TFIID complex"/>
    <property type="evidence" value="ECO:0007669"/>
    <property type="project" value="InterPro"/>
</dbReference>
<dbReference type="GO" id="GO:0046982">
    <property type="term" value="F:protein heterodimerization activity"/>
    <property type="evidence" value="ECO:0007669"/>
    <property type="project" value="InterPro"/>
</dbReference>
<keyword evidence="4" id="KW-0804">Transcription</keyword>
<feature type="compositionally biased region" description="Polar residues" evidence="6">
    <location>
        <begin position="9"/>
        <end position="27"/>
    </location>
</feature>
<feature type="compositionally biased region" description="Polar residues" evidence="6">
    <location>
        <begin position="49"/>
        <end position="64"/>
    </location>
</feature>
<keyword evidence="5" id="KW-0539">Nucleus</keyword>
<dbReference type="PANTHER" id="PTHR13218">
    <property type="entry name" value="TRANSCRIPTION INITIATION FACTOR TFIID SUBUNIT 11-RELATED"/>
    <property type="match status" value="1"/>
</dbReference>
<evidence type="ECO:0000256" key="3">
    <source>
        <dbReference type="ARBA" id="ARBA00023015"/>
    </source>
</evidence>
<name>A0A9P7AU68_9HELO</name>
<reference evidence="8" key="1">
    <citation type="submission" date="2019-07" db="EMBL/GenBank/DDBJ databases">
        <title>Hyphodiscus hymeniophilus genome sequencing and assembly.</title>
        <authorList>
            <person name="Kramer G."/>
            <person name="Nodwell J."/>
        </authorList>
    </citation>
    <scope>NUCLEOTIDE SEQUENCE</scope>
    <source>
        <strain evidence="8">ATCC 34498</strain>
    </source>
</reference>
<evidence type="ECO:0000256" key="4">
    <source>
        <dbReference type="ARBA" id="ARBA00023163"/>
    </source>
</evidence>
<dbReference type="OrthoDB" id="28335at2759"/>
<proteinExistence type="inferred from homology"/>
<dbReference type="Pfam" id="PF04719">
    <property type="entry name" value="TAFII28"/>
    <property type="match status" value="1"/>
</dbReference>
<feature type="compositionally biased region" description="Acidic residues" evidence="6">
    <location>
        <begin position="141"/>
        <end position="150"/>
    </location>
</feature>
<organism evidence="8 9">
    <name type="scientific">Hyphodiscus hymeniophilus</name>
    <dbReference type="NCBI Taxonomy" id="353542"/>
    <lineage>
        <taxon>Eukaryota</taxon>
        <taxon>Fungi</taxon>
        <taxon>Dikarya</taxon>
        <taxon>Ascomycota</taxon>
        <taxon>Pezizomycotina</taxon>
        <taxon>Leotiomycetes</taxon>
        <taxon>Helotiales</taxon>
        <taxon>Hyphodiscaceae</taxon>
        <taxon>Hyphodiscus</taxon>
    </lineage>
</organism>
<protein>
    <submittedName>
        <fullName evidence="8">Transcription initiation factor TFIID subunit 11</fullName>
    </submittedName>
</protein>
<dbReference type="AlphaFoldDB" id="A0A9P7AU68"/>
<feature type="compositionally biased region" description="Polar residues" evidence="6">
    <location>
        <begin position="78"/>
        <end position="91"/>
    </location>
</feature>
<sequence>MASPPYNHNLFSQGSPPYPSNTQLPQSSKRRQSDMPSSAPSIKRRKASMLSTTSVSSHPLRQTSFPPPESATIGTPRYSRSPSIDTMSLASASVAGCAKKKRGRKSKAKLGDDESVIGGKAKSAVSGASGSRKRKQSVASADEEDEGGEEMAVEMVARTQEERQKEIEHRAMLVRALDDDQMQRYEAWRSVKLPDATVRRIVNQTLSQSAPASVILAVKSVAKIFAGEMIEGARRVQEEWVGADDLLKETIKRNMQKLPTPPEDIRNEFMEESRDLPRGPLEPDHLREALRRYRARAEGGMVGQLGLWQHQSSSGVERFGTKIQGKRLFNFTLKGKDGGLLGPHPISMHNPEYSVHTIRMNKEVLVFLGLEPVVTEVAILGTQGHFTGFFGGGFLTYSNSRTNASKGMLTEEQRRKIIHGVKPTDLDEKEGVTFDLAMRLVKDGKPLEQDLGEKRMPY</sequence>
<feature type="compositionally biased region" description="Low complexity" evidence="6">
    <location>
        <begin position="118"/>
        <end position="130"/>
    </location>
</feature>
<feature type="region of interest" description="Disordered" evidence="6">
    <location>
        <begin position="1"/>
        <end position="150"/>
    </location>
</feature>
<feature type="domain" description="TAFII28-like protein" evidence="7">
    <location>
        <begin position="172"/>
        <end position="292"/>
    </location>
</feature>
<keyword evidence="9" id="KW-1185">Reference proteome</keyword>
<gene>
    <name evidence="8" type="ORF">D0Z07_7631</name>
</gene>
<dbReference type="GO" id="GO:0016251">
    <property type="term" value="F:RNA polymerase II general transcription initiation factor activity"/>
    <property type="evidence" value="ECO:0007669"/>
    <property type="project" value="TreeGrafter"/>
</dbReference>
<evidence type="ECO:0000256" key="1">
    <source>
        <dbReference type="ARBA" id="ARBA00004123"/>
    </source>
</evidence>
<dbReference type="InterPro" id="IPR009072">
    <property type="entry name" value="Histone-fold"/>
</dbReference>
<evidence type="ECO:0000256" key="5">
    <source>
        <dbReference type="ARBA" id="ARBA00023242"/>
    </source>
</evidence>
<evidence type="ECO:0000313" key="8">
    <source>
        <dbReference type="EMBL" id="KAG0646573.1"/>
    </source>
</evidence>
<dbReference type="EMBL" id="VNKQ01000015">
    <property type="protein sequence ID" value="KAG0646573.1"/>
    <property type="molecule type" value="Genomic_DNA"/>
</dbReference>
<dbReference type="CDD" id="cd08048">
    <property type="entry name" value="HFD_TAF11"/>
    <property type="match status" value="1"/>
</dbReference>